<dbReference type="PANTHER" id="PTHR48082:SF2">
    <property type="entry name" value="ATP SYNTHASE SUBUNIT ALPHA, MITOCHONDRIAL"/>
    <property type="match status" value="1"/>
</dbReference>
<dbReference type="SUPFAM" id="SSF52540">
    <property type="entry name" value="P-loop containing nucleoside triphosphate hydrolases"/>
    <property type="match status" value="1"/>
</dbReference>
<dbReference type="AlphaFoldDB" id="A0A1Y6K6P5"/>
<dbReference type="NCBIfam" id="NF009884">
    <property type="entry name" value="PRK13343.1"/>
    <property type="match status" value="1"/>
</dbReference>
<evidence type="ECO:0000259" key="14">
    <source>
        <dbReference type="Pfam" id="PF02874"/>
    </source>
</evidence>
<dbReference type="NCBIfam" id="TIGR00962">
    <property type="entry name" value="atpA"/>
    <property type="match status" value="1"/>
</dbReference>
<evidence type="ECO:0000256" key="1">
    <source>
        <dbReference type="ARBA" id="ARBA00004370"/>
    </source>
</evidence>
<gene>
    <name evidence="11 15" type="primary">atpA</name>
    <name evidence="15" type="ORF">CFX1CAM_1462</name>
</gene>
<evidence type="ECO:0000256" key="6">
    <source>
        <dbReference type="ARBA" id="ARBA00022967"/>
    </source>
</evidence>
<evidence type="ECO:0000256" key="5">
    <source>
        <dbReference type="ARBA" id="ARBA00022840"/>
    </source>
</evidence>
<dbReference type="GO" id="GO:0005886">
    <property type="term" value="C:plasma membrane"/>
    <property type="evidence" value="ECO:0007669"/>
    <property type="project" value="UniProtKB-SubCell"/>
</dbReference>
<dbReference type="GO" id="GO:0043531">
    <property type="term" value="F:ADP binding"/>
    <property type="evidence" value="ECO:0007669"/>
    <property type="project" value="TreeGrafter"/>
</dbReference>
<keyword evidence="16" id="KW-1185">Reference proteome</keyword>
<keyword evidence="10 11" id="KW-0066">ATP synthesis</keyword>
<dbReference type="HAMAP" id="MF_01346">
    <property type="entry name" value="ATP_synth_alpha_bact"/>
    <property type="match status" value="1"/>
</dbReference>
<keyword evidence="8 11" id="KW-0472">Membrane</keyword>
<keyword evidence="11" id="KW-1003">Cell membrane</keyword>
<dbReference type="InterPro" id="IPR033732">
    <property type="entry name" value="ATP_synth_F1_a_nt-bd_dom"/>
</dbReference>
<name>A0A1Y6K6P5_9CHLR</name>
<dbReference type="InterPro" id="IPR036121">
    <property type="entry name" value="ATPase_F1/V1/A1_a/bsu_N_sf"/>
</dbReference>
<dbReference type="InterPro" id="IPR038376">
    <property type="entry name" value="ATP_synth_asu_C_sf"/>
</dbReference>
<feature type="domain" description="ATP synthase alpha subunit C-terminal" evidence="13">
    <location>
        <begin position="426"/>
        <end position="551"/>
    </location>
</feature>
<dbReference type="InterPro" id="IPR000194">
    <property type="entry name" value="ATPase_F1/V1/A1_a/bsu_nucl-bd"/>
</dbReference>
<dbReference type="Gene3D" id="2.40.30.20">
    <property type="match status" value="1"/>
</dbReference>
<comment type="catalytic activity">
    <reaction evidence="11">
        <text>ATP + H2O + 4 H(+)(in) = ADP + phosphate + 5 H(+)(out)</text>
        <dbReference type="Rhea" id="RHEA:57720"/>
        <dbReference type="ChEBI" id="CHEBI:15377"/>
        <dbReference type="ChEBI" id="CHEBI:15378"/>
        <dbReference type="ChEBI" id="CHEBI:30616"/>
        <dbReference type="ChEBI" id="CHEBI:43474"/>
        <dbReference type="ChEBI" id="CHEBI:456216"/>
        <dbReference type="EC" id="7.1.2.2"/>
    </reaction>
</comment>
<evidence type="ECO:0000256" key="4">
    <source>
        <dbReference type="ARBA" id="ARBA00022741"/>
    </source>
</evidence>
<evidence type="ECO:0000259" key="13">
    <source>
        <dbReference type="Pfam" id="PF00306"/>
    </source>
</evidence>
<dbReference type="RefSeq" id="WP_197687108.1">
    <property type="nucleotide sequence ID" value="NZ_LT859958.1"/>
</dbReference>
<sequence length="563" mass="62702">MKACSIDLEEEELILSEEQQRSLSKELVESAKLVTSKEAFLESIRQRAEPENVNMFENIIQNIISNLAEKSGEIQPRVRFTTVGSVHRIGNGVATVSGLPDVSIDEIVTFPTGVEGMALNLDRKHVDLIMLGSDQGIRGGDLVQATGKRLQVPVGSQLLGRVVNPLGKPIDRDEIIEASEHRHLSKIAPGVVERTPVNESLFTGTKMIDTLFPIGRGQRELILGDRQTGKTTLAVDAILNQKHTGVRCVYVAIGQKKSSTLSVIETLREKDVMSNTIVVMSSSDDPPALRYLAPYAGMTMAEYFLDQGQDVLIVFDDLSKHADAYRELSLLLRRPPGREAYPGDIFYIHSRLLERACRLKQSNGGGSITALPIATTQNGNISAYITTNLISITDGQLVLDTDLFNQEQKPAIDIGRSVSRVGGAAQKPAMRRLVGNLKLELSQYKEVEHFTRFGTEVDETTRRQINKGQRILNILKQQPNKPYSYSMTIVVLYALNAGHFDQVPINDVENYENSLIDFFLHRENKLLIDIRKETHLSESITNELDHALSAFNQYWLEIGDENK</sequence>
<dbReference type="EMBL" id="LT859958">
    <property type="protein sequence ID" value="SMX54527.1"/>
    <property type="molecule type" value="Genomic_DNA"/>
</dbReference>
<dbReference type="CDD" id="cd18113">
    <property type="entry name" value="ATP-synt_F1_alpha_C"/>
    <property type="match status" value="1"/>
</dbReference>
<evidence type="ECO:0000256" key="2">
    <source>
        <dbReference type="ARBA" id="ARBA00008936"/>
    </source>
</evidence>
<keyword evidence="7 11" id="KW-0406">Ion transport</keyword>
<reference evidence="16" key="1">
    <citation type="submission" date="2017-05" db="EMBL/GenBank/DDBJ databases">
        <authorList>
            <person name="Kirkegaard R."/>
            <person name="Mcilroy J S."/>
        </authorList>
    </citation>
    <scope>NUCLEOTIDE SEQUENCE [LARGE SCALE GENOMIC DNA]</scope>
</reference>
<dbReference type="InterPro" id="IPR020003">
    <property type="entry name" value="ATPase_a/bsu_AS"/>
</dbReference>
<keyword evidence="5 11" id="KW-0067">ATP-binding</keyword>
<comment type="subcellular location">
    <subcellularLocation>
        <location evidence="11">Cell membrane</location>
        <topology evidence="11">Peripheral membrane protein</topology>
    </subcellularLocation>
    <subcellularLocation>
        <location evidence="1">Membrane</location>
    </subcellularLocation>
</comment>
<dbReference type="EC" id="7.1.2.2" evidence="11"/>
<dbReference type="InterPro" id="IPR027417">
    <property type="entry name" value="P-loop_NTPase"/>
</dbReference>
<dbReference type="KEGG" id="abat:CFX1CAM_1462"/>
<keyword evidence="4 11" id="KW-0547">Nucleotide-binding</keyword>
<dbReference type="SUPFAM" id="SSF47917">
    <property type="entry name" value="C-terminal domain of alpha and beta subunits of F1 ATP synthase"/>
    <property type="match status" value="1"/>
</dbReference>
<dbReference type="PANTHER" id="PTHR48082">
    <property type="entry name" value="ATP SYNTHASE SUBUNIT ALPHA, MITOCHONDRIAL"/>
    <property type="match status" value="1"/>
</dbReference>
<dbReference type="InterPro" id="IPR005294">
    <property type="entry name" value="ATP_synth_F1_asu"/>
</dbReference>
<keyword evidence="6 11" id="KW-1278">Translocase</keyword>
<feature type="site" description="Required for activity" evidence="11">
    <location>
        <position position="417"/>
    </location>
</feature>
<feature type="binding site" evidence="11">
    <location>
        <begin position="224"/>
        <end position="231"/>
    </location>
    <ligand>
        <name>ATP</name>
        <dbReference type="ChEBI" id="CHEBI:30616"/>
    </ligand>
</feature>
<feature type="domain" description="ATPase F1/V1/A1 complex alpha/beta subunit nucleotide-binding" evidence="12">
    <location>
        <begin position="204"/>
        <end position="419"/>
    </location>
</feature>
<organism evidence="15 16">
    <name type="scientific">Candidatus Brevifilum fermentans</name>
    <dbReference type="NCBI Taxonomy" id="1986204"/>
    <lineage>
        <taxon>Bacteria</taxon>
        <taxon>Bacillati</taxon>
        <taxon>Chloroflexota</taxon>
        <taxon>Anaerolineae</taxon>
        <taxon>Anaerolineales</taxon>
        <taxon>Anaerolineaceae</taxon>
        <taxon>Candidatus Brevifilum</taxon>
    </lineage>
</organism>
<evidence type="ECO:0000313" key="15">
    <source>
        <dbReference type="EMBL" id="SMX54527.1"/>
    </source>
</evidence>
<dbReference type="PROSITE" id="PS00152">
    <property type="entry name" value="ATPASE_ALPHA_BETA"/>
    <property type="match status" value="1"/>
</dbReference>
<comment type="function">
    <text evidence="11">Produces ATP from ADP in the presence of a proton gradient across the membrane. The alpha chain is a regulatory subunit.</text>
</comment>
<evidence type="ECO:0000256" key="10">
    <source>
        <dbReference type="ARBA" id="ARBA00023310"/>
    </source>
</evidence>
<keyword evidence="15" id="KW-0378">Hydrolase</keyword>
<protein>
    <recommendedName>
        <fullName evidence="11">ATP synthase subunit alpha</fullName>
        <ecNumber evidence="11">7.1.2.2</ecNumber>
    </recommendedName>
    <alternativeName>
        <fullName evidence="11">ATP synthase F1 sector subunit alpha</fullName>
    </alternativeName>
    <alternativeName>
        <fullName evidence="11">F-ATPase subunit alpha</fullName>
    </alternativeName>
</protein>
<dbReference type="Pfam" id="PF00006">
    <property type="entry name" value="ATP-synt_ab"/>
    <property type="match status" value="1"/>
</dbReference>
<evidence type="ECO:0000256" key="9">
    <source>
        <dbReference type="ARBA" id="ARBA00023196"/>
    </source>
</evidence>
<evidence type="ECO:0000256" key="8">
    <source>
        <dbReference type="ARBA" id="ARBA00023136"/>
    </source>
</evidence>
<dbReference type="CDD" id="cd18116">
    <property type="entry name" value="ATP-synt_F1_alpha_N"/>
    <property type="match status" value="1"/>
</dbReference>
<evidence type="ECO:0000256" key="3">
    <source>
        <dbReference type="ARBA" id="ARBA00022448"/>
    </source>
</evidence>
<accession>A0A1Y6K6P5</accession>
<proteinExistence type="inferred from homology"/>
<evidence type="ECO:0000256" key="7">
    <source>
        <dbReference type="ARBA" id="ARBA00023065"/>
    </source>
</evidence>
<dbReference type="FunFam" id="3.40.50.300:FF:000002">
    <property type="entry name" value="ATP synthase subunit alpha"/>
    <property type="match status" value="1"/>
</dbReference>
<evidence type="ECO:0000256" key="11">
    <source>
        <dbReference type="HAMAP-Rule" id="MF_01346"/>
    </source>
</evidence>
<dbReference type="Proteomes" id="UP000195514">
    <property type="component" value="Chromosome I"/>
</dbReference>
<dbReference type="GO" id="GO:0045259">
    <property type="term" value="C:proton-transporting ATP synthase complex"/>
    <property type="evidence" value="ECO:0007669"/>
    <property type="project" value="UniProtKB-KW"/>
</dbReference>
<dbReference type="InterPro" id="IPR023366">
    <property type="entry name" value="ATP_synth_asu-like_sf"/>
</dbReference>
<evidence type="ECO:0000313" key="16">
    <source>
        <dbReference type="Proteomes" id="UP000195514"/>
    </source>
</evidence>
<dbReference type="SUPFAM" id="SSF50615">
    <property type="entry name" value="N-terminal domain of alpha and beta subunits of F1 ATP synthase"/>
    <property type="match status" value="1"/>
</dbReference>
<dbReference type="GO" id="GO:0005524">
    <property type="term" value="F:ATP binding"/>
    <property type="evidence" value="ECO:0007669"/>
    <property type="project" value="UniProtKB-UniRule"/>
</dbReference>
<dbReference type="Gene3D" id="1.20.150.20">
    <property type="entry name" value="ATP synthase alpha/beta chain, C-terminal domain"/>
    <property type="match status" value="1"/>
</dbReference>
<dbReference type="GO" id="GO:0046933">
    <property type="term" value="F:proton-transporting ATP synthase activity, rotational mechanism"/>
    <property type="evidence" value="ECO:0007669"/>
    <property type="project" value="UniProtKB-UniRule"/>
</dbReference>
<dbReference type="GO" id="GO:0016787">
    <property type="term" value="F:hydrolase activity"/>
    <property type="evidence" value="ECO:0007669"/>
    <property type="project" value="UniProtKB-KW"/>
</dbReference>
<comment type="similarity">
    <text evidence="2 11">Belongs to the ATPase alpha/beta chains family.</text>
</comment>
<dbReference type="CDD" id="cd01132">
    <property type="entry name" value="F1-ATPase_alpha_CD"/>
    <property type="match status" value="1"/>
</dbReference>
<dbReference type="Gene3D" id="3.40.50.300">
    <property type="entry name" value="P-loop containing nucleotide triphosphate hydrolases"/>
    <property type="match status" value="1"/>
</dbReference>
<feature type="domain" description="ATPase F1/V1/A1 complex alpha/beta subunit N-terminal" evidence="14">
    <location>
        <begin position="83"/>
        <end position="147"/>
    </location>
</feature>
<keyword evidence="11" id="KW-0375">Hydrogen ion transport</keyword>
<dbReference type="InterPro" id="IPR004100">
    <property type="entry name" value="ATPase_F1/V1/A1_a/bsu_N"/>
</dbReference>
<keyword evidence="9 11" id="KW-0139">CF(1)</keyword>
<evidence type="ECO:0000259" key="12">
    <source>
        <dbReference type="Pfam" id="PF00006"/>
    </source>
</evidence>
<dbReference type="Pfam" id="PF00306">
    <property type="entry name" value="ATP-synt_ab_C"/>
    <property type="match status" value="1"/>
</dbReference>
<keyword evidence="3 11" id="KW-0813">Transport</keyword>
<dbReference type="Pfam" id="PF02874">
    <property type="entry name" value="ATP-synt_ab_N"/>
    <property type="match status" value="1"/>
</dbReference>
<dbReference type="InterPro" id="IPR000793">
    <property type="entry name" value="ATP_synth_asu_C"/>
</dbReference>